<name>A0ACC3A9A7_9EURO</name>
<dbReference type="Proteomes" id="UP001172386">
    <property type="component" value="Unassembled WGS sequence"/>
</dbReference>
<sequence length="280" mass="30679">MAEAQIPATGTELPASEGTIGTTNLSVDAAPHPLANLIPPELLSNLLAASKHKARSQETHEQIHLPTLLANKPIKLLLLGDSMFERFKTTGVNTPLGPSNAPYPDVFNAGVGGDRISNIIYRLGRPQGLLECLTGCGGAGYVFLEMGTNDLGDGKRPLREQDVESYKLVLETLRIVCGEKLRAIVVCGLNMKKRIKRDGVVEGSNEMLKKLVEEMKSEWQELGTVIDYLEADPEIIDHLEEDGVHLDEKGYEIFGARLWGRYGELRSRLEASVADGDLRH</sequence>
<evidence type="ECO:0000313" key="1">
    <source>
        <dbReference type="EMBL" id="KAJ9657638.1"/>
    </source>
</evidence>
<proteinExistence type="predicted"/>
<comment type="caution">
    <text evidence="1">The sequence shown here is derived from an EMBL/GenBank/DDBJ whole genome shotgun (WGS) entry which is preliminary data.</text>
</comment>
<gene>
    <name evidence="1" type="ORF">H2198_004166</name>
</gene>
<dbReference type="EMBL" id="JAPDRQ010000061">
    <property type="protein sequence ID" value="KAJ9657638.1"/>
    <property type="molecule type" value="Genomic_DNA"/>
</dbReference>
<organism evidence="1 2">
    <name type="scientific">Neophaeococcomyces mojaviensis</name>
    <dbReference type="NCBI Taxonomy" id="3383035"/>
    <lineage>
        <taxon>Eukaryota</taxon>
        <taxon>Fungi</taxon>
        <taxon>Dikarya</taxon>
        <taxon>Ascomycota</taxon>
        <taxon>Pezizomycotina</taxon>
        <taxon>Eurotiomycetes</taxon>
        <taxon>Chaetothyriomycetidae</taxon>
        <taxon>Chaetothyriales</taxon>
        <taxon>Chaetothyriales incertae sedis</taxon>
        <taxon>Neophaeococcomyces</taxon>
    </lineage>
</organism>
<keyword evidence="2" id="KW-1185">Reference proteome</keyword>
<evidence type="ECO:0000313" key="2">
    <source>
        <dbReference type="Proteomes" id="UP001172386"/>
    </source>
</evidence>
<accession>A0ACC3A9A7</accession>
<protein>
    <submittedName>
        <fullName evidence="1">Uncharacterized protein</fullName>
    </submittedName>
</protein>
<reference evidence="1" key="1">
    <citation type="submission" date="2022-10" db="EMBL/GenBank/DDBJ databases">
        <title>Culturing micro-colonial fungi from biological soil crusts in the Mojave desert and describing Neophaeococcomyces mojavensis, and introducing the new genera and species Taxawa tesnikishii.</title>
        <authorList>
            <person name="Kurbessoian T."/>
            <person name="Stajich J.E."/>
        </authorList>
    </citation>
    <scope>NUCLEOTIDE SEQUENCE</scope>
    <source>
        <strain evidence="1">JES_112</strain>
    </source>
</reference>